<reference evidence="2 3" key="1">
    <citation type="journal article" date="2021" name="Plant Biotechnol. J.">
        <title>Multi-omics assisted identification of the key and species-specific regulatory components of drought-tolerant mechanisms in Gossypium stocksii.</title>
        <authorList>
            <person name="Yu D."/>
            <person name="Ke L."/>
            <person name="Zhang D."/>
            <person name="Wu Y."/>
            <person name="Sun Y."/>
            <person name="Mei J."/>
            <person name="Sun J."/>
            <person name="Sun Y."/>
        </authorList>
    </citation>
    <scope>NUCLEOTIDE SEQUENCE [LARGE SCALE GENOMIC DNA]</scope>
    <source>
        <strain evidence="3">cv. E1</strain>
        <tissue evidence="2">Leaf</tissue>
    </source>
</reference>
<evidence type="ECO:0000313" key="3">
    <source>
        <dbReference type="Proteomes" id="UP000828251"/>
    </source>
</evidence>
<evidence type="ECO:0000313" key="2">
    <source>
        <dbReference type="EMBL" id="KAH1065787.1"/>
    </source>
</evidence>
<dbReference type="EMBL" id="JAIQCV010000009">
    <property type="protein sequence ID" value="KAH1065787.1"/>
    <property type="molecule type" value="Genomic_DNA"/>
</dbReference>
<sequence>MRLLATWNLEITRSLAMDSSIFIKARVDTAGSGGIKDYHAIKRWQSQAAAADPDFFHPTVHVKDEEELNTSSRQPTGKHDERANESSISQVAVSKERFKNDPRGADHIKHAVVKYVGSLLMTLYKARKIDKDGNKSIMKKTATKVMEMTSRSFINWSKGQTSKGGNQDTEFTMEFPQMRHHGSDVRRYGSRLGATGWCSVEGGNEARAGDEVDRRPWWWLVCLVFMA</sequence>
<name>A0A9D3V185_9ROSI</name>
<feature type="region of interest" description="Disordered" evidence="1">
    <location>
        <begin position="64"/>
        <end position="92"/>
    </location>
</feature>
<comment type="caution">
    <text evidence="2">The sequence shown here is derived from an EMBL/GenBank/DDBJ whole genome shotgun (WGS) entry which is preliminary data.</text>
</comment>
<organism evidence="2 3">
    <name type="scientific">Gossypium stocksii</name>
    <dbReference type="NCBI Taxonomy" id="47602"/>
    <lineage>
        <taxon>Eukaryota</taxon>
        <taxon>Viridiplantae</taxon>
        <taxon>Streptophyta</taxon>
        <taxon>Embryophyta</taxon>
        <taxon>Tracheophyta</taxon>
        <taxon>Spermatophyta</taxon>
        <taxon>Magnoliopsida</taxon>
        <taxon>eudicotyledons</taxon>
        <taxon>Gunneridae</taxon>
        <taxon>Pentapetalae</taxon>
        <taxon>rosids</taxon>
        <taxon>malvids</taxon>
        <taxon>Malvales</taxon>
        <taxon>Malvaceae</taxon>
        <taxon>Malvoideae</taxon>
        <taxon>Gossypium</taxon>
    </lineage>
</organism>
<proteinExistence type="predicted"/>
<protein>
    <submittedName>
        <fullName evidence="2">Uncharacterized protein</fullName>
    </submittedName>
</protein>
<keyword evidence="3" id="KW-1185">Reference proteome</keyword>
<evidence type="ECO:0000256" key="1">
    <source>
        <dbReference type="SAM" id="MobiDB-lite"/>
    </source>
</evidence>
<dbReference type="OrthoDB" id="971127at2759"/>
<accession>A0A9D3V185</accession>
<dbReference type="AlphaFoldDB" id="A0A9D3V185"/>
<gene>
    <name evidence="2" type="ORF">J1N35_030774</name>
</gene>
<dbReference type="Proteomes" id="UP000828251">
    <property type="component" value="Unassembled WGS sequence"/>
</dbReference>